<feature type="transmembrane region" description="Helical" evidence="10">
    <location>
        <begin position="1257"/>
        <end position="1280"/>
    </location>
</feature>
<dbReference type="PROSITE" id="PS00211">
    <property type="entry name" value="ABC_TRANSPORTER_1"/>
    <property type="match status" value="1"/>
</dbReference>
<evidence type="ECO:0000256" key="3">
    <source>
        <dbReference type="ARBA" id="ARBA00022448"/>
    </source>
</evidence>
<dbReference type="InParanoid" id="A0A1Y2FA45"/>
<comment type="caution">
    <text evidence="12">The sequence shown here is derived from an EMBL/GenBank/DDBJ whole genome shotgun (WGS) entry which is preliminary data.</text>
</comment>
<dbReference type="Pfam" id="PF19055">
    <property type="entry name" value="ABC2_membrane_7"/>
    <property type="match status" value="1"/>
</dbReference>
<dbReference type="InterPro" id="IPR010929">
    <property type="entry name" value="PDR_CDR_ABC"/>
</dbReference>
<evidence type="ECO:0000256" key="2">
    <source>
        <dbReference type="ARBA" id="ARBA00006012"/>
    </source>
</evidence>
<dbReference type="Pfam" id="PF01061">
    <property type="entry name" value="ABC2_membrane"/>
    <property type="match status" value="2"/>
</dbReference>
<dbReference type="PANTHER" id="PTHR19241">
    <property type="entry name" value="ATP-BINDING CASSETTE TRANSPORTER"/>
    <property type="match status" value="1"/>
</dbReference>
<evidence type="ECO:0000256" key="1">
    <source>
        <dbReference type="ARBA" id="ARBA00004141"/>
    </source>
</evidence>
<feature type="transmembrane region" description="Helical" evidence="10">
    <location>
        <begin position="1233"/>
        <end position="1251"/>
    </location>
</feature>
<dbReference type="InterPro" id="IPR017871">
    <property type="entry name" value="ABC_transporter-like_CS"/>
</dbReference>
<keyword evidence="6" id="KW-0067">ATP-binding</keyword>
<evidence type="ECO:0000256" key="10">
    <source>
        <dbReference type="SAM" id="Phobius"/>
    </source>
</evidence>
<evidence type="ECO:0000256" key="8">
    <source>
        <dbReference type="ARBA" id="ARBA00023136"/>
    </source>
</evidence>
<evidence type="ECO:0000259" key="11">
    <source>
        <dbReference type="PROSITE" id="PS50893"/>
    </source>
</evidence>
<feature type="transmembrane region" description="Helical" evidence="10">
    <location>
        <begin position="1393"/>
        <end position="1413"/>
    </location>
</feature>
<evidence type="ECO:0000313" key="12">
    <source>
        <dbReference type="EMBL" id="ORY80206.1"/>
    </source>
</evidence>
<dbReference type="InterPro" id="IPR034003">
    <property type="entry name" value="ABCG_PDR_2"/>
</dbReference>
<keyword evidence="8 10" id="KW-0472">Membrane</keyword>
<comment type="subcellular location">
    <subcellularLocation>
        <location evidence="1">Membrane</location>
        <topology evidence="1">Multi-pass membrane protein</topology>
    </subcellularLocation>
</comment>
<gene>
    <name evidence="12" type="ORF">BCR35DRAFT_304376</name>
</gene>
<feature type="region of interest" description="Disordered" evidence="9">
    <location>
        <begin position="1045"/>
        <end position="1070"/>
    </location>
</feature>
<feature type="transmembrane region" description="Helical" evidence="10">
    <location>
        <begin position="1203"/>
        <end position="1226"/>
    </location>
</feature>
<keyword evidence="4 10" id="KW-0812">Transmembrane</keyword>
<dbReference type="GO" id="GO:0140359">
    <property type="term" value="F:ABC-type transporter activity"/>
    <property type="evidence" value="ECO:0007669"/>
    <property type="project" value="InterPro"/>
</dbReference>
<dbReference type="GO" id="GO:0016020">
    <property type="term" value="C:membrane"/>
    <property type="evidence" value="ECO:0007669"/>
    <property type="project" value="UniProtKB-SubCell"/>
</dbReference>
<dbReference type="PROSITE" id="PS50893">
    <property type="entry name" value="ABC_TRANSPORTER_2"/>
    <property type="match status" value="2"/>
</dbReference>
<sequence length="1467" mass="162022">MSDISLPPAASTSRIQSDQRDPIPHGLPLRFSQLAVPVQGGASGNEALVATLSSSLADVISLGPVRRIMGTAFGRRKDKKERFVVAGAEGVVEQGELLLIVGPPTSNASVLLQALTSPSDLPLTESSNLDYGLLPPSTVQRPSFLHKSPKNAGILRSQVVYMGEHDIHFATLSLRSSMMPGSLAKAPSERARMDGSSRKQWAEGRLGKLVDAVGLGHAMGTKVGSPLVRGLSGGERKRASIVEALLTRASVLCLDAPTSGLDSSTALSLLSFLRKWAQQGKRSLVATSPAISDPLFAQFDKVLVLNSAGRQIFFGRTDEAQSYFEKLGLGFTRRVETGEGVVEFLVGCNEGRGNDVELERAWLKSSARQQLKTEMEEYERRYTYETCAAPLITALKEEKSRATTQHYTTSFLYQVAILTRRQYALIASELPSYVTKTVVNILLSVTVGSLFFRLPATSSGAFTRGSLLLLAIMFNAYLSLAELGKAIEGRDIVRRQGDWGFFGSSALALARVAGDLPLIGAQCLLFGTVTYFMAGLQQTIQAFATYILFVYATALNLSCMFRMFAAFSPGFEEAIRFCGICLNILVIYAGYFIPTNSMRSGLKWIHFVVDPISYSYEAVLANEFHNLNLACSPSDIIPRGPSYTTPEFQTCLLQGSTPGSLVVSGDAYLATSFNFHYARIWFNLGIMAVQAVAFLVIGVVATEFLHFAPGGTRRIWARTKRVKRRLARQWYKDDGEEAMGPAFSLAPMFEDDESAWAGQEDDDEGEQGAQGEEEIKGSNLVWRNVCLWVDTSAETRRLLDHVSGYIKPGRVCALMGASGAGKSTLLNVLAGRKIGVVRGTVLVDGMKPDEEFYRTTGFVEQFDLHDDRSTIREALEFSALLRQDSSIPREAKLAYVDVVLDLLDLTSIQDAIIGTPSAGLNPEQRKRTTIAVEVVSRPAILFCDEPTTGLDTKSALRVVKLLRRLARTGLAVICTIHQPSAETFNIFDDLLLLQRGGKQVYFGPRKDALDYFATAATGPDAVKPEQHLNPADYLLDVAGAGIDSTEEESAEASTARSSPTLPGDPNALNNRWRTSEEAQALQMTIAELSSTDFSTTRTPTRSASTWEQCVELTRRVSRHYWRDPSFSYTKLFTSTVVPLIIGFSFFLVGQERTIVSLQNRMFSTFLLLFVPVVWLNVIIFKIFRLRGLWEARERPSKIYGRTAFVTSLLVSEVPYSLVCATSYWLLWYFLTGFPLECGTILFSFFLIQIFFLFQSTWALWIVALSENIGTIANLLPFFLVSMEAFNGSLMPYSEMPVYWRWLYQMSPFQHYVRSMLGTLLHGIQVECSPSELVQYDTPQGLTCGEYTAEYLTSHAGYLVDPSSLTTCSFCRAATGDEYLSTLNIVYADRWQSLGVLAAYTVTNVMIAYILVFYPPKWPAWLSLRKLAGQKGEDGARRATAQEVAEESYERELAMEQTEILLDRAGPF</sequence>
<keyword evidence="5" id="KW-0547">Nucleotide-binding</keyword>
<dbReference type="InterPro" id="IPR013525">
    <property type="entry name" value="ABC2_TM"/>
</dbReference>
<feature type="transmembrane region" description="Helical" evidence="10">
    <location>
        <begin position="461"/>
        <end position="480"/>
    </location>
</feature>
<feature type="domain" description="ABC transporter" evidence="11">
    <location>
        <begin position="775"/>
        <end position="1020"/>
    </location>
</feature>
<dbReference type="Gene3D" id="3.40.50.300">
    <property type="entry name" value="P-loop containing nucleotide triphosphate hydrolases"/>
    <property type="match status" value="2"/>
</dbReference>
<dbReference type="InterPro" id="IPR003593">
    <property type="entry name" value="AAA+_ATPase"/>
</dbReference>
<dbReference type="InterPro" id="IPR027417">
    <property type="entry name" value="P-loop_NTPase"/>
</dbReference>
<comment type="similarity">
    <text evidence="2">Belongs to the ABC transporter superfamily. ABCG family. PDR (TC 3.A.1.205) subfamily.</text>
</comment>
<accession>A0A1Y2FA45</accession>
<keyword evidence="7 10" id="KW-1133">Transmembrane helix</keyword>
<reference evidence="12 13" key="1">
    <citation type="submission" date="2016-07" db="EMBL/GenBank/DDBJ databases">
        <title>Pervasive Adenine N6-methylation of Active Genes in Fungi.</title>
        <authorList>
            <consortium name="DOE Joint Genome Institute"/>
            <person name="Mondo S.J."/>
            <person name="Dannebaum R.O."/>
            <person name="Kuo R.C."/>
            <person name="Labutti K."/>
            <person name="Haridas S."/>
            <person name="Kuo A."/>
            <person name="Salamov A."/>
            <person name="Ahrendt S.R."/>
            <person name="Lipzen A."/>
            <person name="Sullivan W."/>
            <person name="Andreopoulos W.B."/>
            <person name="Clum A."/>
            <person name="Lindquist E."/>
            <person name="Daum C."/>
            <person name="Ramamoorthy G.K."/>
            <person name="Gryganskyi A."/>
            <person name="Culley D."/>
            <person name="Magnuson J.K."/>
            <person name="James T.Y."/>
            <person name="O'Malley M.A."/>
            <person name="Stajich J.E."/>
            <person name="Spatafora J.W."/>
            <person name="Visel A."/>
            <person name="Grigoriev I.V."/>
        </authorList>
    </citation>
    <scope>NUCLEOTIDE SEQUENCE [LARGE SCALE GENOMIC DNA]</scope>
    <source>
        <strain evidence="12 13">62-1032</strain>
    </source>
</reference>
<dbReference type="InterPro" id="IPR003439">
    <property type="entry name" value="ABC_transporter-like_ATP-bd"/>
</dbReference>
<feature type="transmembrane region" description="Helical" evidence="10">
    <location>
        <begin position="546"/>
        <end position="568"/>
    </location>
</feature>
<feature type="transmembrane region" description="Helical" evidence="10">
    <location>
        <begin position="574"/>
        <end position="593"/>
    </location>
</feature>
<dbReference type="OrthoDB" id="245989at2759"/>
<evidence type="ECO:0000313" key="13">
    <source>
        <dbReference type="Proteomes" id="UP000193467"/>
    </source>
</evidence>
<evidence type="ECO:0000256" key="9">
    <source>
        <dbReference type="SAM" id="MobiDB-lite"/>
    </source>
</evidence>
<feature type="transmembrane region" description="Helical" evidence="10">
    <location>
        <begin position="516"/>
        <end position="534"/>
    </location>
</feature>
<keyword evidence="13" id="KW-1185">Reference proteome</keyword>
<feature type="transmembrane region" description="Helical" evidence="10">
    <location>
        <begin position="1131"/>
        <end position="1149"/>
    </location>
</feature>
<evidence type="ECO:0000256" key="6">
    <source>
        <dbReference type="ARBA" id="ARBA00022840"/>
    </source>
</evidence>
<dbReference type="FunFam" id="3.40.50.300:FF:000054">
    <property type="entry name" value="ABC multidrug transporter atrF"/>
    <property type="match status" value="1"/>
</dbReference>
<feature type="compositionally biased region" description="Low complexity" evidence="9">
    <location>
        <begin position="1051"/>
        <end position="1060"/>
    </location>
</feature>
<dbReference type="STRING" id="106004.A0A1Y2FA45"/>
<keyword evidence="3" id="KW-0813">Transport</keyword>
<dbReference type="Pfam" id="PF06422">
    <property type="entry name" value="PDR_CDR"/>
    <property type="match status" value="1"/>
</dbReference>
<protein>
    <submittedName>
        <fullName evidence="12">Catalytic activity: RhaA is able to hydrolyze alpha-1</fullName>
    </submittedName>
</protein>
<dbReference type="Pfam" id="PF00005">
    <property type="entry name" value="ABC_tran"/>
    <property type="match status" value="2"/>
</dbReference>
<organism evidence="12 13">
    <name type="scientific">Leucosporidium creatinivorum</name>
    <dbReference type="NCBI Taxonomy" id="106004"/>
    <lineage>
        <taxon>Eukaryota</taxon>
        <taxon>Fungi</taxon>
        <taxon>Dikarya</taxon>
        <taxon>Basidiomycota</taxon>
        <taxon>Pucciniomycotina</taxon>
        <taxon>Microbotryomycetes</taxon>
        <taxon>Leucosporidiales</taxon>
        <taxon>Leucosporidium</taxon>
    </lineage>
</organism>
<evidence type="ECO:0000256" key="5">
    <source>
        <dbReference type="ARBA" id="ARBA00022741"/>
    </source>
</evidence>
<dbReference type="CDD" id="cd03232">
    <property type="entry name" value="ABCG_PDR_domain2"/>
    <property type="match status" value="1"/>
</dbReference>
<dbReference type="Proteomes" id="UP000193467">
    <property type="component" value="Unassembled WGS sequence"/>
</dbReference>
<dbReference type="GO" id="GO:0016887">
    <property type="term" value="F:ATP hydrolysis activity"/>
    <property type="evidence" value="ECO:0007669"/>
    <property type="project" value="InterPro"/>
</dbReference>
<dbReference type="EMBL" id="MCGR01000025">
    <property type="protein sequence ID" value="ORY80206.1"/>
    <property type="molecule type" value="Genomic_DNA"/>
</dbReference>
<dbReference type="GO" id="GO:0005524">
    <property type="term" value="F:ATP binding"/>
    <property type="evidence" value="ECO:0007669"/>
    <property type="project" value="UniProtKB-KW"/>
</dbReference>
<feature type="transmembrane region" description="Helical" evidence="10">
    <location>
        <begin position="1161"/>
        <end position="1183"/>
    </location>
</feature>
<feature type="transmembrane region" description="Helical" evidence="10">
    <location>
        <begin position="680"/>
        <end position="701"/>
    </location>
</feature>
<feature type="region of interest" description="Disordered" evidence="9">
    <location>
        <begin position="1"/>
        <end position="23"/>
    </location>
</feature>
<name>A0A1Y2FA45_9BASI</name>
<evidence type="ECO:0000256" key="4">
    <source>
        <dbReference type="ARBA" id="ARBA00022692"/>
    </source>
</evidence>
<dbReference type="InterPro" id="IPR043926">
    <property type="entry name" value="ABCG_dom"/>
</dbReference>
<evidence type="ECO:0000256" key="7">
    <source>
        <dbReference type="ARBA" id="ARBA00022989"/>
    </source>
</evidence>
<dbReference type="SUPFAM" id="SSF52540">
    <property type="entry name" value="P-loop containing nucleoside triphosphate hydrolases"/>
    <property type="match status" value="2"/>
</dbReference>
<feature type="transmembrane region" description="Helical" evidence="10">
    <location>
        <begin position="433"/>
        <end position="454"/>
    </location>
</feature>
<proteinExistence type="inferred from homology"/>
<feature type="domain" description="ABC transporter" evidence="11">
    <location>
        <begin position="60"/>
        <end position="332"/>
    </location>
</feature>
<dbReference type="SMART" id="SM00382">
    <property type="entry name" value="AAA"/>
    <property type="match status" value="2"/>
</dbReference>